<dbReference type="VEuPathDB" id="HostDB:ENSMFAG00000034974"/>
<name>I7G6B5_MACFA</name>
<dbReference type="EMBL" id="AB172802">
    <property type="protein sequence ID" value="BAE89864.1"/>
    <property type="molecule type" value="mRNA"/>
</dbReference>
<protein>
    <submittedName>
        <fullName evidence="1">Macaca fascicularis brain cDNA clone: QflA-19639, similar to human tubby like protein 4 (TULP4), mRNA, RefSeq: NM_020245.2</fullName>
    </submittedName>
</protein>
<sequence length="87" mass="10345">MFSIFFSVFQCFFQKILNIEMKGKVIRVSHFSDYSAQLLAPYLLEHIPKCRLELYFYVLFVCFVLKDKSSLSISYKELTTTFIIRPI</sequence>
<organism evidence="1">
    <name type="scientific">Macaca fascicularis</name>
    <name type="common">Crab-eating macaque</name>
    <name type="synonym">Cynomolgus monkey</name>
    <dbReference type="NCBI Taxonomy" id="9541"/>
    <lineage>
        <taxon>Eukaryota</taxon>
        <taxon>Metazoa</taxon>
        <taxon>Chordata</taxon>
        <taxon>Craniata</taxon>
        <taxon>Vertebrata</taxon>
        <taxon>Euteleostomi</taxon>
        <taxon>Mammalia</taxon>
        <taxon>Eutheria</taxon>
        <taxon>Euarchontoglires</taxon>
        <taxon>Primates</taxon>
        <taxon>Haplorrhini</taxon>
        <taxon>Catarrhini</taxon>
        <taxon>Cercopithecidae</taxon>
        <taxon>Cercopithecinae</taxon>
        <taxon>Macaca</taxon>
    </lineage>
</organism>
<dbReference type="OMA" id="LNIEMKG"/>
<proteinExistence type="evidence at transcript level"/>
<evidence type="ECO:0000313" key="1">
    <source>
        <dbReference type="EMBL" id="BAE89864.1"/>
    </source>
</evidence>
<dbReference type="AlphaFoldDB" id="I7G6B5"/>
<accession>I7G6B5</accession>
<reference evidence="1" key="1">
    <citation type="journal article" date="2007" name="PLoS Biol.">
        <title>Rate of evolution in brain-expressed genes in humans and other primates.</title>
        <authorList>
            <person name="Wang H.-Y."/>
            <person name="Chien H.-C."/>
            <person name="Osada N."/>
            <person name="Hashimoto K."/>
            <person name="Sugano S."/>
            <person name="Gojobori T."/>
            <person name="Chou C.-K."/>
            <person name="Tsai S.-F."/>
            <person name="Wu C.-I."/>
            <person name="Shen C.-K.J."/>
        </authorList>
    </citation>
    <scope>NUCLEOTIDE SEQUENCE</scope>
</reference>